<accession>A0A8J3BKW1</accession>
<dbReference type="AlphaFoldDB" id="A0A8J3BKW1"/>
<dbReference type="EMBL" id="BMQC01000002">
    <property type="protein sequence ID" value="GGK16329.1"/>
    <property type="molecule type" value="Genomic_DNA"/>
</dbReference>
<organism evidence="2 3">
    <name type="scientific">Pilimelia terevasa</name>
    <dbReference type="NCBI Taxonomy" id="53372"/>
    <lineage>
        <taxon>Bacteria</taxon>
        <taxon>Bacillati</taxon>
        <taxon>Actinomycetota</taxon>
        <taxon>Actinomycetes</taxon>
        <taxon>Micromonosporales</taxon>
        <taxon>Micromonosporaceae</taxon>
        <taxon>Pilimelia</taxon>
    </lineage>
</organism>
<name>A0A8J3BKW1_9ACTN</name>
<keyword evidence="3" id="KW-1185">Reference proteome</keyword>
<dbReference type="Pfam" id="PF01636">
    <property type="entry name" value="APH"/>
    <property type="match status" value="1"/>
</dbReference>
<comment type="caution">
    <text evidence="2">The sequence shown here is derived from an EMBL/GenBank/DDBJ whole genome shotgun (WGS) entry which is preliminary data.</text>
</comment>
<dbReference type="InterPro" id="IPR011009">
    <property type="entry name" value="Kinase-like_dom_sf"/>
</dbReference>
<dbReference type="InterPro" id="IPR002575">
    <property type="entry name" value="Aminoglycoside_PTrfase"/>
</dbReference>
<sequence>MKGGDPGPPYQPRSAGQLDTVRVRAAVRRLLADPTAKLVTWRATPISYLSWSRSSGGLLLIGGTAVTGSGGEQPWQIIVKDVRYRPWTPDASQMVRQCDHGGDRPDDWGYWRREPQAVSAGLLASLPGVFRGPPWLGVERLDATRYRMWQGFVAGLPGESWAAGTLTAAAANLAVMHAQFLARPPAPRPWYCRSFVEQPALRARASYIDAVREAASDPRVRRLVPRALHRGLRRLWATHPLAVGWLRSVPQTLCHRDLHPGNLRQTSAGATVALDWAQVGVGPPGEDLATMLYCWALTAAVSPAEAVGAMAAAERRYYDGLPAVAGVARTAFRLTAAYHYGLPLGVQLGELLSLPAQRRAERVAGPRWRARLELAVQSVEAVQADLDLLTRGAALAGPTGAELSAP</sequence>
<feature type="domain" description="Aminoglycoside phosphotransferase" evidence="1">
    <location>
        <begin position="155"/>
        <end position="316"/>
    </location>
</feature>
<dbReference type="Proteomes" id="UP000662200">
    <property type="component" value="Unassembled WGS sequence"/>
</dbReference>
<dbReference type="Gene3D" id="3.90.1200.10">
    <property type="match status" value="1"/>
</dbReference>
<gene>
    <name evidence="2" type="ORF">GCM10010124_06140</name>
</gene>
<reference evidence="2" key="1">
    <citation type="journal article" date="2014" name="Int. J. Syst. Evol. Microbiol.">
        <title>Complete genome sequence of Corynebacterium casei LMG S-19264T (=DSM 44701T), isolated from a smear-ripened cheese.</title>
        <authorList>
            <consortium name="US DOE Joint Genome Institute (JGI-PGF)"/>
            <person name="Walter F."/>
            <person name="Albersmeier A."/>
            <person name="Kalinowski J."/>
            <person name="Ruckert C."/>
        </authorList>
    </citation>
    <scope>NUCLEOTIDE SEQUENCE</scope>
    <source>
        <strain evidence="2">JCM 3091</strain>
    </source>
</reference>
<evidence type="ECO:0000313" key="3">
    <source>
        <dbReference type="Proteomes" id="UP000662200"/>
    </source>
</evidence>
<dbReference type="SUPFAM" id="SSF56112">
    <property type="entry name" value="Protein kinase-like (PK-like)"/>
    <property type="match status" value="1"/>
</dbReference>
<proteinExistence type="predicted"/>
<evidence type="ECO:0000313" key="2">
    <source>
        <dbReference type="EMBL" id="GGK16329.1"/>
    </source>
</evidence>
<protein>
    <recommendedName>
        <fullName evidence="1">Aminoglycoside phosphotransferase domain-containing protein</fullName>
    </recommendedName>
</protein>
<evidence type="ECO:0000259" key="1">
    <source>
        <dbReference type="Pfam" id="PF01636"/>
    </source>
</evidence>
<reference evidence="2" key="2">
    <citation type="submission" date="2020-09" db="EMBL/GenBank/DDBJ databases">
        <authorList>
            <person name="Sun Q."/>
            <person name="Ohkuma M."/>
        </authorList>
    </citation>
    <scope>NUCLEOTIDE SEQUENCE</scope>
    <source>
        <strain evidence="2">JCM 3091</strain>
    </source>
</reference>